<evidence type="ECO:0000313" key="7">
    <source>
        <dbReference type="Proteomes" id="UP000698800"/>
    </source>
</evidence>
<evidence type="ECO:0000313" key="6">
    <source>
        <dbReference type="EMBL" id="KAH0543282.1"/>
    </source>
</evidence>
<name>A0A9P8I4S8_9PEZI</name>
<feature type="transmembrane region" description="Helical" evidence="5">
    <location>
        <begin position="21"/>
        <end position="39"/>
    </location>
</feature>
<protein>
    <submittedName>
        <fullName evidence="6">Uncharacterized protein</fullName>
    </submittedName>
</protein>
<dbReference type="PANTHER" id="PTHR34292">
    <property type="entry name" value="OUTER SPORE WALL PROTEIN LDS1"/>
    <property type="match status" value="1"/>
</dbReference>
<dbReference type="GO" id="GO:0005619">
    <property type="term" value="C:ascospore wall"/>
    <property type="evidence" value="ECO:0007669"/>
    <property type="project" value="TreeGrafter"/>
</dbReference>
<dbReference type="InterPro" id="IPR052786">
    <property type="entry name" value="Spore_wall_assembly"/>
</dbReference>
<dbReference type="GO" id="GO:0005811">
    <property type="term" value="C:lipid droplet"/>
    <property type="evidence" value="ECO:0007669"/>
    <property type="project" value="TreeGrafter"/>
</dbReference>
<comment type="subcellular location">
    <subcellularLocation>
        <location evidence="1">Membrane</location>
        <topology evidence="1">Multi-pass membrane protein</topology>
    </subcellularLocation>
</comment>
<keyword evidence="4 5" id="KW-0472">Membrane</keyword>
<dbReference type="AlphaFoldDB" id="A0A9P8I4S8"/>
<sequence>MAPDIPPGGERQPLLPHSRELIISASFLYPLKGFVYFFSHPFLYPLLRARLVPAIVLSIAVLGLLFAFTYLPQVAFLALFHGPLAWVNAAFLVLGEGAAIIALLFEAFLVDETLVDIFDAVLINEGHLALVQPAREIHAAAPDPVKQLGKPLTSAQYSPFSFRQILEFIILLPLNLIPVVGTPLFLVLTGRRGGPLHHWRYFKFIGLRRKEKSKWIQRRRWRYTWFGTVALVLQLVPVLSMLFLMTTATGAAMWAADLEKQRQKELAGGQQPAGPSHSDDHV</sequence>
<accession>A0A9P8I4S8</accession>
<keyword evidence="7" id="KW-1185">Reference proteome</keyword>
<proteinExistence type="predicted"/>
<evidence type="ECO:0000256" key="4">
    <source>
        <dbReference type="ARBA" id="ARBA00023136"/>
    </source>
</evidence>
<evidence type="ECO:0000256" key="2">
    <source>
        <dbReference type="ARBA" id="ARBA00022692"/>
    </source>
</evidence>
<feature type="transmembrane region" description="Helical" evidence="5">
    <location>
        <begin position="223"/>
        <end position="245"/>
    </location>
</feature>
<feature type="transmembrane region" description="Helical" evidence="5">
    <location>
        <begin position="83"/>
        <end position="105"/>
    </location>
</feature>
<dbReference type="Pfam" id="PF07264">
    <property type="entry name" value="EI24"/>
    <property type="match status" value="1"/>
</dbReference>
<feature type="transmembrane region" description="Helical" evidence="5">
    <location>
        <begin position="168"/>
        <end position="188"/>
    </location>
</feature>
<dbReference type="EMBL" id="JAGHQL010000035">
    <property type="protein sequence ID" value="KAH0543282.1"/>
    <property type="molecule type" value="Genomic_DNA"/>
</dbReference>
<dbReference type="Proteomes" id="UP000698800">
    <property type="component" value="Unassembled WGS sequence"/>
</dbReference>
<evidence type="ECO:0000256" key="3">
    <source>
        <dbReference type="ARBA" id="ARBA00022989"/>
    </source>
</evidence>
<dbReference type="PANTHER" id="PTHR34292:SF1">
    <property type="entry name" value="OUTER SPORE WALL PROTEIN RRT8"/>
    <property type="match status" value="1"/>
</dbReference>
<organism evidence="6 7">
    <name type="scientific">Glutinoglossum americanum</name>
    <dbReference type="NCBI Taxonomy" id="1670608"/>
    <lineage>
        <taxon>Eukaryota</taxon>
        <taxon>Fungi</taxon>
        <taxon>Dikarya</taxon>
        <taxon>Ascomycota</taxon>
        <taxon>Pezizomycotina</taxon>
        <taxon>Geoglossomycetes</taxon>
        <taxon>Geoglossales</taxon>
        <taxon>Geoglossaceae</taxon>
        <taxon>Glutinoglossum</taxon>
    </lineage>
</organism>
<comment type="caution">
    <text evidence="6">The sequence shown here is derived from an EMBL/GenBank/DDBJ whole genome shotgun (WGS) entry which is preliminary data.</text>
</comment>
<dbReference type="InterPro" id="IPR059112">
    <property type="entry name" value="CysZ/EI24"/>
</dbReference>
<keyword evidence="3 5" id="KW-1133">Transmembrane helix</keyword>
<dbReference type="OrthoDB" id="2107885at2759"/>
<dbReference type="GO" id="GO:0005628">
    <property type="term" value="C:prospore membrane"/>
    <property type="evidence" value="ECO:0007669"/>
    <property type="project" value="TreeGrafter"/>
</dbReference>
<evidence type="ECO:0000256" key="1">
    <source>
        <dbReference type="ARBA" id="ARBA00004141"/>
    </source>
</evidence>
<feature type="transmembrane region" description="Helical" evidence="5">
    <location>
        <begin position="51"/>
        <end position="71"/>
    </location>
</feature>
<keyword evidence="2 5" id="KW-0812">Transmembrane</keyword>
<reference evidence="6" key="1">
    <citation type="submission" date="2021-03" db="EMBL/GenBank/DDBJ databases">
        <title>Comparative genomics and phylogenomic investigation of the class Geoglossomycetes provide insights into ecological specialization and systematics.</title>
        <authorList>
            <person name="Melie T."/>
            <person name="Pirro S."/>
            <person name="Miller A.N."/>
            <person name="Quandt A."/>
        </authorList>
    </citation>
    <scope>NUCLEOTIDE SEQUENCE</scope>
    <source>
        <strain evidence="6">GBOQ0MN5Z8</strain>
    </source>
</reference>
<evidence type="ECO:0000256" key="5">
    <source>
        <dbReference type="SAM" id="Phobius"/>
    </source>
</evidence>
<gene>
    <name evidence="6" type="ORF">FGG08_002345</name>
</gene>